<feature type="compositionally biased region" description="Pro residues" evidence="1">
    <location>
        <begin position="199"/>
        <end position="211"/>
    </location>
</feature>
<sequence length="211" mass="22904">MARVRDVVHAVVAEQAAHELPLVEGLLHFDDARAVRILSGQGRRKEPLGFGFAEAAALVTPVVWLVLDQVARHGVEVVTDSVMERLRGRLRGVLRRGAGASPVELVELDSAQLARVRERVLERAVERGMSRREAEALADGVVARLATEQAERAQEPEQTEQAERAEQARAEQVERAEQARAERAERGEGAERAGTEGAPVPPNTPPSPTAS</sequence>
<dbReference type="EMBL" id="JAUEPL010000052">
    <property type="protein sequence ID" value="MDN3297463.1"/>
    <property type="molecule type" value="Genomic_DNA"/>
</dbReference>
<keyword evidence="3" id="KW-1185">Reference proteome</keyword>
<feature type="region of interest" description="Disordered" evidence="1">
    <location>
        <begin position="148"/>
        <end position="211"/>
    </location>
</feature>
<feature type="compositionally biased region" description="Basic and acidic residues" evidence="1">
    <location>
        <begin position="149"/>
        <end position="194"/>
    </location>
</feature>
<proteinExistence type="predicted"/>
<evidence type="ECO:0000313" key="3">
    <source>
        <dbReference type="Proteomes" id="UP001174050"/>
    </source>
</evidence>
<protein>
    <submittedName>
        <fullName evidence="2">Uncharacterized protein</fullName>
    </submittedName>
</protein>
<name>A0ABT7ZD69_9ACTN</name>
<comment type="caution">
    <text evidence="2">The sequence shown here is derived from an EMBL/GenBank/DDBJ whole genome shotgun (WGS) entry which is preliminary data.</text>
</comment>
<reference evidence="2" key="1">
    <citation type="submission" date="2023-06" db="EMBL/GenBank/DDBJ databases">
        <title>WGS-Sequencing of Streptomyces ficellus isolate 21 collected from sand in Gara Djebilet Iron Mine in Algeria.</title>
        <authorList>
            <person name="Zegers G.P."/>
            <person name="Gomez A."/>
            <person name="Gueddou A."/>
            <person name="Zahara A.F."/>
            <person name="Worth M."/>
            <person name="Sevigny J.L."/>
            <person name="Tisa L."/>
        </authorList>
    </citation>
    <scope>NUCLEOTIDE SEQUENCE</scope>
    <source>
        <strain evidence="2">AS11</strain>
    </source>
</reference>
<evidence type="ECO:0000256" key="1">
    <source>
        <dbReference type="SAM" id="MobiDB-lite"/>
    </source>
</evidence>
<organism evidence="2 3">
    <name type="scientific">Streptomyces ficellus</name>
    <dbReference type="NCBI Taxonomy" id="1977088"/>
    <lineage>
        <taxon>Bacteria</taxon>
        <taxon>Bacillati</taxon>
        <taxon>Actinomycetota</taxon>
        <taxon>Actinomycetes</taxon>
        <taxon>Kitasatosporales</taxon>
        <taxon>Streptomycetaceae</taxon>
        <taxon>Streptomyces</taxon>
    </lineage>
</organism>
<dbReference type="RefSeq" id="WP_290114827.1">
    <property type="nucleotide sequence ID" value="NZ_JAUEPL010000052.1"/>
</dbReference>
<gene>
    <name evidence="2" type="ORF">QWM81_26180</name>
</gene>
<accession>A0ABT7ZD69</accession>
<dbReference type="Proteomes" id="UP001174050">
    <property type="component" value="Unassembled WGS sequence"/>
</dbReference>
<evidence type="ECO:0000313" key="2">
    <source>
        <dbReference type="EMBL" id="MDN3297463.1"/>
    </source>
</evidence>